<dbReference type="PROSITE" id="PS00218">
    <property type="entry name" value="AMINO_ACID_PERMEASE_1"/>
    <property type="match status" value="1"/>
</dbReference>
<evidence type="ECO:0000256" key="6">
    <source>
        <dbReference type="SAM" id="MobiDB-lite"/>
    </source>
</evidence>
<feature type="transmembrane region" description="Helical" evidence="7">
    <location>
        <begin position="194"/>
        <end position="216"/>
    </location>
</feature>
<gene>
    <name evidence="8" type="ORF">BDZ94DRAFT_1285075</name>
</gene>
<dbReference type="GO" id="GO:0022857">
    <property type="term" value="F:transmembrane transporter activity"/>
    <property type="evidence" value="ECO:0007669"/>
    <property type="project" value="InterPro"/>
</dbReference>
<evidence type="ECO:0000256" key="3">
    <source>
        <dbReference type="ARBA" id="ARBA00022692"/>
    </source>
</evidence>
<keyword evidence="5 7" id="KW-0472">Membrane</keyword>
<protein>
    <submittedName>
        <fullName evidence="8">Amino acid/polyamine transporter I</fullName>
    </submittedName>
</protein>
<feature type="region of interest" description="Disordered" evidence="6">
    <location>
        <begin position="512"/>
        <end position="531"/>
    </location>
</feature>
<keyword evidence="3 7" id="KW-0812">Transmembrane</keyword>
<sequence length="531" mass="57657">MASFNTKQHALPVSKDVNDEELLARLGYKQEFKRDFSRIELFALSFSIVGVVQSIAAVLLFSIPYGGPAAMIWGWFTCACFLVVVALAMAELGSAAPTAGGLYYWTFQFSSPKYRKLLSWLIGYINTSAYIAGLASVDWGAATQIMAAANIGTDGQFVATNAQVYGLYCALLVIHAIMASMATKLIARLQHFFIFLNIALFVIVIIALPASTPSALHNTPAYAFGHFENVSGWPNGYAFILSFLAPAWTVAGFDTSVHISEEARNAPRAVPFAILSATILGSVLGWVVNIVVAFYIGNDLGSIIGNPIGQPLATIFFNSVGKKGTLAIWAFIVITLWMTGMDYLIAGSRQLFAFSRDHGLPFSGVLYNINPRTKTPVNAVFFLAIMSLLLGLISFAGPLAISAVFTMSVVCQYIGFTTPIVARWVGGTKFEPGPFYLGRLSAPVAFVASAYMLFMIIVFLFPATPFPTSHSMNYTVVVVGGILTLSLGYYFFPKYGGMYWFKGPVETIRNQAEKEVDADRGSDDEKGVWEG</sequence>
<dbReference type="GO" id="GO:0016020">
    <property type="term" value="C:membrane"/>
    <property type="evidence" value="ECO:0007669"/>
    <property type="project" value="UniProtKB-SubCell"/>
</dbReference>
<comment type="subcellular location">
    <subcellularLocation>
        <location evidence="1">Membrane</location>
        <topology evidence="1">Multi-pass membrane protein</topology>
    </subcellularLocation>
</comment>
<accession>A0A9P6CEF4</accession>
<dbReference type="Pfam" id="PF13520">
    <property type="entry name" value="AA_permease_2"/>
    <property type="match status" value="1"/>
</dbReference>
<evidence type="ECO:0000256" key="1">
    <source>
        <dbReference type="ARBA" id="ARBA00004141"/>
    </source>
</evidence>
<feature type="transmembrane region" description="Helical" evidence="7">
    <location>
        <begin position="377"/>
        <end position="397"/>
    </location>
</feature>
<dbReference type="PANTHER" id="PTHR45649:SF6">
    <property type="entry name" value="GABA-SPECIFIC PERMEASE"/>
    <property type="match status" value="1"/>
</dbReference>
<feature type="transmembrane region" description="Helical" evidence="7">
    <location>
        <begin position="117"/>
        <end position="142"/>
    </location>
</feature>
<dbReference type="Proteomes" id="UP000807353">
    <property type="component" value="Unassembled WGS sequence"/>
</dbReference>
<name>A0A9P6CEF4_9AGAR</name>
<evidence type="ECO:0000313" key="9">
    <source>
        <dbReference type="Proteomes" id="UP000807353"/>
    </source>
</evidence>
<feature type="transmembrane region" description="Helical" evidence="7">
    <location>
        <begin position="403"/>
        <end position="425"/>
    </location>
</feature>
<evidence type="ECO:0000256" key="2">
    <source>
        <dbReference type="ARBA" id="ARBA00022448"/>
    </source>
</evidence>
<dbReference type="PANTHER" id="PTHR45649">
    <property type="entry name" value="AMINO-ACID PERMEASE BAT1"/>
    <property type="match status" value="1"/>
</dbReference>
<feature type="transmembrane region" description="Helical" evidence="7">
    <location>
        <begin position="72"/>
        <end position="105"/>
    </location>
</feature>
<keyword evidence="2" id="KW-0813">Transport</keyword>
<reference evidence="8" key="1">
    <citation type="submission" date="2020-11" db="EMBL/GenBank/DDBJ databases">
        <authorList>
            <consortium name="DOE Joint Genome Institute"/>
            <person name="Ahrendt S."/>
            <person name="Riley R."/>
            <person name="Andreopoulos W."/>
            <person name="Labutti K."/>
            <person name="Pangilinan J."/>
            <person name="Ruiz-Duenas F.J."/>
            <person name="Barrasa J.M."/>
            <person name="Sanchez-Garcia M."/>
            <person name="Camarero S."/>
            <person name="Miyauchi S."/>
            <person name="Serrano A."/>
            <person name="Linde D."/>
            <person name="Babiker R."/>
            <person name="Drula E."/>
            <person name="Ayuso-Fernandez I."/>
            <person name="Pacheco R."/>
            <person name="Padilla G."/>
            <person name="Ferreira P."/>
            <person name="Barriuso J."/>
            <person name="Kellner H."/>
            <person name="Castanera R."/>
            <person name="Alfaro M."/>
            <person name="Ramirez L."/>
            <person name="Pisabarro A.G."/>
            <person name="Kuo A."/>
            <person name="Tritt A."/>
            <person name="Lipzen A."/>
            <person name="He G."/>
            <person name="Yan M."/>
            <person name="Ng V."/>
            <person name="Cullen D."/>
            <person name="Martin F."/>
            <person name="Rosso M.-N."/>
            <person name="Henrissat B."/>
            <person name="Hibbett D."/>
            <person name="Martinez A.T."/>
            <person name="Grigoriev I.V."/>
        </authorList>
    </citation>
    <scope>NUCLEOTIDE SEQUENCE</scope>
    <source>
        <strain evidence="8">CBS 247.69</strain>
    </source>
</reference>
<feature type="transmembrane region" description="Helical" evidence="7">
    <location>
        <begin position="162"/>
        <end position="182"/>
    </location>
</feature>
<feature type="transmembrane region" description="Helical" evidence="7">
    <location>
        <begin position="326"/>
        <end position="346"/>
    </location>
</feature>
<comment type="caution">
    <text evidence="8">The sequence shown here is derived from an EMBL/GenBank/DDBJ whole genome shotgun (WGS) entry which is preliminary data.</text>
</comment>
<keyword evidence="9" id="KW-1185">Reference proteome</keyword>
<dbReference type="AlphaFoldDB" id="A0A9P6CEF4"/>
<evidence type="ECO:0000256" key="7">
    <source>
        <dbReference type="SAM" id="Phobius"/>
    </source>
</evidence>
<evidence type="ECO:0000256" key="4">
    <source>
        <dbReference type="ARBA" id="ARBA00022989"/>
    </source>
</evidence>
<feature type="transmembrane region" description="Helical" evidence="7">
    <location>
        <begin position="236"/>
        <end position="257"/>
    </location>
</feature>
<feature type="transmembrane region" description="Helical" evidence="7">
    <location>
        <begin position="41"/>
        <end position="66"/>
    </location>
</feature>
<feature type="transmembrane region" description="Helical" evidence="7">
    <location>
        <begin position="473"/>
        <end position="492"/>
    </location>
</feature>
<feature type="transmembrane region" description="Helical" evidence="7">
    <location>
        <begin position="269"/>
        <end position="296"/>
    </location>
</feature>
<feature type="transmembrane region" description="Helical" evidence="7">
    <location>
        <begin position="437"/>
        <end position="461"/>
    </location>
</feature>
<dbReference type="PIRSF" id="PIRSF006060">
    <property type="entry name" value="AA_transporter"/>
    <property type="match status" value="1"/>
</dbReference>
<dbReference type="InterPro" id="IPR004840">
    <property type="entry name" value="Amino_acid_permease_CS"/>
</dbReference>
<dbReference type="GO" id="GO:0006865">
    <property type="term" value="P:amino acid transport"/>
    <property type="evidence" value="ECO:0007669"/>
    <property type="project" value="InterPro"/>
</dbReference>
<dbReference type="InterPro" id="IPR002293">
    <property type="entry name" value="AA/rel_permease1"/>
</dbReference>
<keyword evidence="4 7" id="KW-1133">Transmembrane helix</keyword>
<dbReference type="Gene3D" id="1.20.1740.10">
    <property type="entry name" value="Amino acid/polyamine transporter I"/>
    <property type="match status" value="1"/>
</dbReference>
<evidence type="ECO:0000313" key="8">
    <source>
        <dbReference type="EMBL" id="KAF9457974.1"/>
    </source>
</evidence>
<organism evidence="8 9">
    <name type="scientific">Collybia nuda</name>
    <dbReference type="NCBI Taxonomy" id="64659"/>
    <lineage>
        <taxon>Eukaryota</taxon>
        <taxon>Fungi</taxon>
        <taxon>Dikarya</taxon>
        <taxon>Basidiomycota</taxon>
        <taxon>Agaricomycotina</taxon>
        <taxon>Agaricomycetes</taxon>
        <taxon>Agaricomycetidae</taxon>
        <taxon>Agaricales</taxon>
        <taxon>Tricholomatineae</taxon>
        <taxon>Clitocybaceae</taxon>
        <taxon>Collybia</taxon>
    </lineage>
</organism>
<evidence type="ECO:0000256" key="5">
    <source>
        <dbReference type="ARBA" id="ARBA00023136"/>
    </source>
</evidence>
<dbReference type="OrthoDB" id="4476201at2759"/>
<dbReference type="EMBL" id="MU150353">
    <property type="protein sequence ID" value="KAF9457974.1"/>
    <property type="molecule type" value="Genomic_DNA"/>
</dbReference>
<proteinExistence type="predicted"/>